<evidence type="ECO:0000256" key="2">
    <source>
        <dbReference type="ARBA" id="ARBA00022741"/>
    </source>
</evidence>
<feature type="domain" description="Helicase C-terminal" evidence="8">
    <location>
        <begin position="272"/>
        <end position="414"/>
    </location>
</feature>
<gene>
    <name evidence="10" type="ORF">CL6EHI_151600</name>
</gene>
<dbReference type="InterPro" id="IPR014014">
    <property type="entry name" value="RNA_helicase_DEAD_Q_motif"/>
</dbReference>
<dbReference type="VEuPathDB" id="AmoebaDB:EHI7A_191260"/>
<dbReference type="CDD" id="cd18787">
    <property type="entry name" value="SF2_C_DEAD"/>
    <property type="match status" value="1"/>
</dbReference>
<dbReference type="SMR" id="A0A5K1VUF9"/>
<evidence type="ECO:0000256" key="1">
    <source>
        <dbReference type="ARBA" id="ARBA00012552"/>
    </source>
</evidence>
<dbReference type="VEuPathDB" id="AmoebaDB:EHI5A_237490"/>
<sequence length="419" mass="47289">MTDPTNQIPDYVPTTETKMDIEPANKDNYVGTVAFSNMNLKKEILMAITDCGFEHPSEVQSQVIPKALLKQDILCQAKSGMGKTAVFVISILNQGLCLGDYVSALVICHTRELAVQVQKEFDRMKKRLCEATGKEITTGTFVGGFDEKKDVEFIKTNKPTIVIGTPGRIASLVRQGALNLSKLDTFVIDECDKVLGSANEIDIGEIFISTPKEKQVMMFSATISEENKTICRKYLKNQLEVFIDDGEKLFLHGLHLYFKKLGDNDKRKTFMDIIDYIDFNQAIVFVENSDRCRVLVKKLKQIGYPCGILYGRMDQEIREKEYQRFRDGESRVLVSTDLCGRGIDVAKVNLVVNFDMPNDSDQFLHRVGRAGRFGTKGVAISFIDTDEDEKVLKEVQSRFAVQMDELPSSLKDIPTSYYK</sequence>
<dbReference type="GO" id="GO:0003676">
    <property type="term" value="F:nucleic acid binding"/>
    <property type="evidence" value="ECO:0007669"/>
    <property type="project" value="InterPro"/>
</dbReference>
<keyword evidence="4 10" id="KW-0347">Helicase</keyword>
<dbReference type="VEuPathDB" id="AmoebaDB:EHI_151600"/>
<dbReference type="GO" id="GO:0005524">
    <property type="term" value="F:ATP binding"/>
    <property type="evidence" value="ECO:0007669"/>
    <property type="project" value="UniProtKB-KW"/>
</dbReference>
<dbReference type="SMART" id="SM00487">
    <property type="entry name" value="DEXDc"/>
    <property type="match status" value="1"/>
</dbReference>
<protein>
    <recommendedName>
        <fullName evidence="1">RNA helicase</fullName>
        <ecNumber evidence="1">3.6.4.13</ecNumber>
    </recommendedName>
</protein>
<dbReference type="VEuPathDB" id="AmoebaDB:EHI8A_222820"/>
<proteinExistence type="predicted"/>
<evidence type="ECO:0000313" key="11">
    <source>
        <dbReference type="Proteomes" id="UP000078387"/>
    </source>
</evidence>
<dbReference type="GO" id="GO:0003724">
    <property type="term" value="F:RNA helicase activity"/>
    <property type="evidence" value="ECO:0007669"/>
    <property type="project" value="UniProtKB-EC"/>
</dbReference>
<dbReference type="OMA" id="RSKNWQQ"/>
<feature type="domain" description="DEAD-box RNA helicase Q" evidence="9">
    <location>
        <begin position="33"/>
        <end position="61"/>
    </location>
</feature>
<dbReference type="AlphaFoldDB" id="A0A5K1VUF9"/>
<dbReference type="InterPro" id="IPR014001">
    <property type="entry name" value="Helicase_ATP-bd"/>
</dbReference>
<dbReference type="Gene3D" id="3.40.50.300">
    <property type="entry name" value="P-loop containing nucleotide triphosphate hydrolases"/>
    <property type="match status" value="2"/>
</dbReference>
<dbReference type="GO" id="GO:0016787">
    <property type="term" value="F:hydrolase activity"/>
    <property type="evidence" value="ECO:0007669"/>
    <property type="project" value="UniProtKB-KW"/>
</dbReference>
<dbReference type="PROSITE" id="PS51192">
    <property type="entry name" value="HELICASE_ATP_BIND_1"/>
    <property type="match status" value="1"/>
</dbReference>
<dbReference type="Pfam" id="PF00270">
    <property type="entry name" value="DEAD"/>
    <property type="match status" value="1"/>
</dbReference>
<dbReference type="PROSITE" id="PS51194">
    <property type="entry name" value="HELICASE_CTER"/>
    <property type="match status" value="1"/>
</dbReference>
<organism evidence="10 11">
    <name type="scientific">Entamoeba histolytica</name>
    <dbReference type="NCBI Taxonomy" id="5759"/>
    <lineage>
        <taxon>Eukaryota</taxon>
        <taxon>Amoebozoa</taxon>
        <taxon>Evosea</taxon>
        <taxon>Archamoebae</taxon>
        <taxon>Mastigamoebida</taxon>
        <taxon>Entamoebidae</taxon>
        <taxon>Entamoeba</taxon>
    </lineage>
</organism>
<keyword evidence="5" id="KW-0067">ATP-binding</keyword>
<accession>A0A5K1VUF9</accession>
<dbReference type="VEuPathDB" id="AmoebaDB:KM1_291000"/>
<dbReference type="EMBL" id="BDEQ01000001">
    <property type="protein sequence ID" value="GAT91407.1"/>
    <property type="molecule type" value="Genomic_DNA"/>
</dbReference>
<feature type="domain" description="Helicase ATP-binding" evidence="7">
    <location>
        <begin position="64"/>
        <end position="241"/>
    </location>
</feature>
<evidence type="ECO:0000259" key="8">
    <source>
        <dbReference type="PROSITE" id="PS51194"/>
    </source>
</evidence>
<dbReference type="Proteomes" id="UP000078387">
    <property type="component" value="Unassembled WGS sequence"/>
</dbReference>
<dbReference type="Pfam" id="PF00271">
    <property type="entry name" value="Helicase_C"/>
    <property type="match status" value="1"/>
</dbReference>
<keyword evidence="2" id="KW-0547">Nucleotide-binding</keyword>
<evidence type="ECO:0000256" key="4">
    <source>
        <dbReference type="ARBA" id="ARBA00022806"/>
    </source>
</evidence>
<evidence type="ECO:0000259" key="7">
    <source>
        <dbReference type="PROSITE" id="PS51192"/>
    </source>
</evidence>
<dbReference type="PROSITE" id="PS51195">
    <property type="entry name" value="Q_MOTIF"/>
    <property type="match status" value="1"/>
</dbReference>
<dbReference type="InterPro" id="IPR011545">
    <property type="entry name" value="DEAD/DEAH_box_helicase_dom"/>
</dbReference>
<keyword evidence="3" id="KW-0378">Hydrolase</keyword>
<evidence type="ECO:0000259" key="9">
    <source>
        <dbReference type="PROSITE" id="PS51195"/>
    </source>
</evidence>
<dbReference type="InterPro" id="IPR001650">
    <property type="entry name" value="Helicase_C-like"/>
</dbReference>
<dbReference type="PANTHER" id="PTHR47958">
    <property type="entry name" value="ATP-DEPENDENT RNA HELICASE DBP3"/>
    <property type="match status" value="1"/>
</dbReference>
<dbReference type="SUPFAM" id="SSF52540">
    <property type="entry name" value="P-loop containing nucleoside triphosphate hydrolases"/>
    <property type="match status" value="1"/>
</dbReference>
<evidence type="ECO:0000256" key="6">
    <source>
        <dbReference type="PROSITE-ProRule" id="PRU00552"/>
    </source>
</evidence>
<evidence type="ECO:0000313" key="10">
    <source>
        <dbReference type="EMBL" id="GAT91407.1"/>
    </source>
</evidence>
<dbReference type="EC" id="3.6.4.13" evidence="1"/>
<evidence type="ECO:0000256" key="3">
    <source>
        <dbReference type="ARBA" id="ARBA00022801"/>
    </source>
</evidence>
<evidence type="ECO:0000256" key="5">
    <source>
        <dbReference type="ARBA" id="ARBA00022840"/>
    </source>
</evidence>
<name>A0A5K1VUF9_ENTHI</name>
<comment type="caution">
    <text evidence="10">The sequence shown here is derived from an EMBL/GenBank/DDBJ whole genome shotgun (WGS) entry which is preliminary data.</text>
</comment>
<dbReference type="InterPro" id="IPR027417">
    <property type="entry name" value="P-loop_NTPase"/>
</dbReference>
<feature type="short sequence motif" description="Q motif" evidence="6">
    <location>
        <begin position="33"/>
        <end position="61"/>
    </location>
</feature>
<dbReference type="SMART" id="SM00490">
    <property type="entry name" value="HELICc"/>
    <property type="match status" value="1"/>
</dbReference>
<reference evidence="10 11" key="1">
    <citation type="submission" date="2016-05" db="EMBL/GenBank/DDBJ databases">
        <title>First whole genome sequencing of Entamoeba histolytica HM1:IMSS-clone-6.</title>
        <authorList>
            <person name="Mukherjee Avik.K."/>
            <person name="Izumyama S."/>
            <person name="Nakada-Tsukui K."/>
            <person name="Nozaki T."/>
        </authorList>
    </citation>
    <scope>NUCLEOTIDE SEQUENCE [LARGE SCALE GENOMIC DNA]</scope>
    <source>
        <strain evidence="10 11">HM1:IMSS clone 6</strain>
    </source>
</reference>